<evidence type="ECO:0000313" key="2">
    <source>
        <dbReference type="EMBL" id="MBT1541293.1"/>
    </source>
</evidence>
<evidence type="ECO:0000256" key="1">
    <source>
        <dbReference type="SAM" id="Phobius"/>
    </source>
</evidence>
<feature type="transmembrane region" description="Helical" evidence="1">
    <location>
        <begin position="42"/>
        <end position="64"/>
    </location>
</feature>
<name>A0A9Q2W5N5_9MICO</name>
<accession>A0A9Q2W5N5</accession>
<keyword evidence="1" id="KW-1133">Transmembrane helix</keyword>
<protein>
    <submittedName>
        <fullName evidence="2">Uncharacterized protein</fullName>
    </submittedName>
</protein>
<reference evidence="2" key="1">
    <citation type="submission" date="2021-05" db="EMBL/GenBank/DDBJ databases">
        <title>Whole genome sequence of Curtobacterium flaccumfaciens pv. flaccumfaciens strain CFBP 3417.</title>
        <authorList>
            <person name="Osdaghi E."/>
            <person name="Taghouti G."/>
            <person name="Portier P."/>
            <person name="Fazliarab A."/>
            <person name="Taghavi S.M."/>
            <person name="Briand M."/>
            <person name="Le-Saux M."/>
            <person name="Jacques M.-A."/>
        </authorList>
    </citation>
    <scope>NUCLEOTIDE SEQUENCE</scope>
    <source>
        <strain evidence="2">CFBP 3417</strain>
    </source>
</reference>
<dbReference type="AlphaFoldDB" id="A0A9Q2W5N5"/>
<keyword evidence="1" id="KW-0812">Transmembrane</keyword>
<dbReference type="Proteomes" id="UP000709437">
    <property type="component" value="Unassembled WGS sequence"/>
</dbReference>
<dbReference type="RefSeq" id="WP_214562570.1">
    <property type="nucleotide sequence ID" value="NZ_JAHEWX010000005.1"/>
</dbReference>
<evidence type="ECO:0000313" key="3">
    <source>
        <dbReference type="Proteomes" id="UP000709437"/>
    </source>
</evidence>
<gene>
    <name evidence="2" type="ORF">KK103_05910</name>
</gene>
<sequence length="300" mass="31615">MNHDQISPRLAAMRDALVAEVDATSATGAPLRRRRRPTRGTVLTIAAAFLAGSAVTGGITAAALPSNDPDAALESTLATSTRYMVEDVNHATILGTPAFASTQGDGSFSLGARPADADRVTLTWKCLDPGTFTVAVDGTTVDGPTRCTPGATGAHWSLSPATGSGRASVTVSVMGGGSARYAVWASWAESAPIADPSAQQRAEIRDDRITLDEYRAAFNRLEACLTQAGHPMDDVPLLWFANGSWTSRPVGTGPWYLYSTPTEGLEVFDTQCYPREFGQVDALWQAEHPVPEDPPAQPAG</sequence>
<dbReference type="EMBL" id="JAHEWX010000005">
    <property type="protein sequence ID" value="MBT1541293.1"/>
    <property type="molecule type" value="Genomic_DNA"/>
</dbReference>
<organism evidence="2 3">
    <name type="scientific">Curtobacterium flaccumfaciens pv. flaccumfaciens</name>
    <dbReference type="NCBI Taxonomy" id="138532"/>
    <lineage>
        <taxon>Bacteria</taxon>
        <taxon>Bacillati</taxon>
        <taxon>Actinomycetota</taxon>
        <taxon>Actinomycetes</taxon>
        <taxon>Micrococcales</taxon>
        <taxon>Microbacteriaceae</taxon>
        <taxon>Curtobacterium</taxon>
    </lineage>
</organism>
<comment type="caution">
    <text evidence="2">The sequence shown here is derived from an EMBL/GenBank/DDBJ whole genome shotgun (WGS) entry which is preliminary data.</text>
</comment>
<proteinExistence type="predicted"/>
<keyword evidence="1" id="KW-0472">Membrane</keyword>